<feature type="domain" description="Transposase-like Mu C-terminal" evidence="2">
    <location>
        <begin position="524"/>
        <end position="588"/>
    </location>
</feature>
<dbReference type="RefSeq" id="WP_087584950.1">
    <property type="nucleotide sequence ID" value="NZ_CABMKR010000008.1"/>
</dbReference>
<dbReference type="GO" id="GO:0003676">
    <property type="term" value="F:nucleic acid binding"/>
    <property type="evidence" value="ECO:0007669"/>
    <property type="project" value="InterPro"/>
</dbReference>
<feature type="compositionally biased region" description="Basic and acidic residues" evidence="1">
    <location>
        <begin position="71"/>
        <end position="92"/>
    </location>
</feature>
<dbReference type="SUPFAM" id="SSF53098">
    <property type="entry name" value="Ribonuclease H-like"/>
    <property type="match status" value="1"/>
</dbReference>
<dbReference type="InterPro" id="IPR015378">
    <property type="entry name" value="Transposase-like_Mu_C"/>
</dbReference>
<comment type="caution">
    <text evidence="3">The sequence shown here is derived from an EMBL/GenBank/DDBJ whole genome shotgun (WGS) entry which is preliminary data.</text>
</comment>
<dbReference type="EMBL" id="NDYO01000008">
    <property type="protein sequence ID" value="OUT11098.1"/>
    <property type="molecule type" value="Genomic_DNA"/>
</dbReference>
<gene>
    <name evidence="3" type="ORF">B9N62_07125</name>
</gene>
<evidence type="ECO:0000259" key="2">
    <source>
        <dbReference type="Pfam" id="PF09299"/>
    </source>
</evidence>
<evidence type="ECO:0000256" key="1">
    <source>
        <dbReference type="SAM" id="MobiDB-lite"/>
    </source>
</evidence>
<feature type="region of interest" description="Disordered" evidence="1">
    <location>
        <begin position="68"/>
        <end position="93"/>
    </location>
</feature>
<reference evidence="3 4" key="1">
    <citation type="submission" date="2017-04" db="EMBL/GenBank/DDBJ databases">
        <title>Complete genome of Campylobacter concisus ATCC 33237T and draft genomes for an additional eight well characterized C. concisus strains.</title>
        <authorList>
            <person name="Cornelius A.J."/>
            <person name="Miller W.G."/>
            <person name="Lastovica A.J."/>
            <person name="On S.L."/>
            <person name="French N.P."/>
            <person name="Vandenberg O."/>
            <person name="Biggs P.J."/>
        </authorList>
    </citation>
    <scope>NUCLEOTIDE SEQUENCE [LARGE SCALE GENOMIC DNA]</scope>
    <source>
        <strain evidence="3 4">Lasto28.99</strain>
    </source>
</reference>
<organism evidence="3 4">
    <name type="scientific">Campylobacter concisus</name>
    <dbReference type="NCBI Taxonomy" id="199"/>
    <lineage>
        <taxon>Bacteria</taxon>
        <taxon>Pseudomonadati</taxon>
        <taxon>Campylobacterota</taxon>
        <taxon>Epsilonproteobacteria</taxon>
        <taxon>Campylobacterales</taxon>
        <taxon>Campylobacteraceae</taxon>
        <taxon>Campylobacter</taxon>
    </lineage>
</organism>
<dbReference type="Pfam" id="PF09299">
    <property type="entry name" value="Mu-transpos_C"/>
    <property type="match status" value="1"/>
</dbReference>
<proteinExistence type="predicted"/>
<accession>A0A1Y5MRC0</accession>
<dbReference type="InterPro" id="IPR012337">
    <property type="entry name" value="RNaseH-like_sf"/>
</dbReference>
<dbReference type="InterPro" id="IPR036397">
    <property type="entry name" value="RNaseH_sf"/>
</dbReference>
<evidence type="ECO:0000313" key="3">
    <source>
        <dbReference type="EMBL" id="OUT11098.1"/>
    </source>
</evidence>
<sequence length="669" mass="75741">MWLSSKQAAEILGVKYETIKKSAQRARKSGKKFCSINGQNCLLNMLDGNIGGASGKTLQIWIDDAVANDDPNQKESNDEKNSLDRSLDHSRGSDSAAFCSAVDSAVSDGYIMDGSGCCERGGDSRNLLCGAQASEKIEAKSASQDQVKIKIEDLENMNKLKAVRELKNCPKGMSKTMWGQGVAKKYGVSLKTLYAWAKLNKKEDVEIEDDELSIDFRASFKSSSFEMKALEWATGFMLHNPLSSKRFVYEKLEIYAKENDLNIGSYQSFARLTATPEIKAMLFRATAGDRGVRNEIASFVIRDLNCYESMELVCGDQIVFDFDAIGPDGEVLNPNAYVWIDMGSGAIIGVDVTFGKYNRLSVGRSLKSALRFGMADAIYTDNGKPELSNYIEQVRSQLSGIKFRDFDDLAPNMIHKKAKPGNSRAKPIENIFNHVQRRMSEIVFFERGGASYHKDKRGNTQEIIKKYMKENPLNYEDFISYFEQGIRWWNEHYNESRKIHPMKSFLEKLEAKPKAIFDETTLDFIFSERRAIKVKNSSVMLTIMGQKRTYSHPKLCKFNGETVEVRINENDYERVNIVDMDSHRALCEANIIDRIDPRDHEKVKAQIAKNEAVTKAVRAAFGYYFDLYKRANTMNAYTSVAHETKVKNEKTRKISKKIAMSNEELLNAM</sequence>
<name>A0A1Y5MRC0_9BACT</name>
<protein>
    <recommendedName>
        <fullName evidence="2">Transposase-like Mu C-terminal domain-containing protein</fullName>
    </recommendedName>
</protein>
<dbReference type="Gene3D" id="3.30.420.10">
    <property type="entry name" value="Ribonuclease H-like superfamily/Ribonuclease H"/>
    <property type="match status" value="1"/>
</dbReference>
<dbReference type="Proteomes" id="UP000195967">
    <property type="component" value="Unassembled WGS sequence"/>
</dbReference>
<dbReference type="AlphaFoldDB" id="A0A1Y5MRC0"/>
<evidence type="ECO:0000313" key="4">
    <source>
        <dbReference type="Proteomes" id="UP000195967"/>
    </source>
</evidence>